<dbReference type="Proteomes" id="UP000176943">
    <property type="component" value="Unassembled WGS sequence"/>
</dbReference>
<comment type="caution">
    <text evidence="1">The sequence shown here is derived from an EMBL/GenBank/DDBJ whole genome shotgun (WGS) entry which is preliminary data.</text>
</comment>
<dbReference type="EMBL" id="MEWY01000007">
    <property type="protein sequence ID" value="OGC87066.1"/>
    <property type="molecule type" value="Genomic_DNA"/>
</dbReference>
<gene>
    <name evidence="1" type="ORF">A3B33_00370</name>
</gene>
<name>A0A1F4XZW1_9BACT</name>
<reference evidence="1 2" key="1">
    <citation type="journal article" date="2016" name="Nat. Commun.">
        <title>Thousands of microbial genomes shed light on interconnected biogeochemical processes in an aquifer system.</title>
        <authorList>
            <person name="Anantharaman K."/>
            <person name="Brown C.T."/>
            <person name="Hug L.A."/>
            <person name="Sharon I."/>
            <person name="Castelle C.J."/>
            <person name="Probst A.J."/>
            <person name="Thomas B.C."/>
            <person name="Singh A."/>
            <person name="Wilkins M.J."/>
            <person name="Karaoz U."/>
            <person name="Brodie E.L."/>
            <person name="Williams K.H."/>
            <person name="Hubbard S.S."/>
            <person name="Banfield J.F."/>
        </authorList>
    </citation>
    <scope>NUCLEOTIDE SEQUENCE [LARGE SCALE GENOMIC DNA]</scope>
</reference>
<evidence type="ECO:0000313" key="1">
    <source>
        <dbReference type="EMBL" id="OGC87066.1"/>
    </source>
</evidence>
<dbReference type="AlphaFoldDB" id="A0A1F4XZW1"/>
<sequence>MRSAYVIGYDCRFRAQNLDPLEQLFYIAPRRALKNALGLFFVAEKNIRLLIQFRERISAEIYLECSRLEGKFGLGVPVKPVYAGLLVGNRIRGERG</sequence>
<proteinExistence type="predicted"/>
<protein>
    <submittedName>
        <fullName evidence="1">Uncharacterized protein</fullName>
    </submittedName>
</protein>
<accession>A0A1F4XZW1</accession>
<evidence type="ECO:0000313" key="2">
    <source>
        <dbReference type="Proteomes" id="UP000176943"/>
    </source>
</evidence>
<organism evidence="1 2">
    <name type="scientific">Candidatus Adlerbacteria bacterium RIFCSPLOWO2_01_FULL_54_16</name>
    <dbReference type="NCBI Taxonomy" id="1797244"/>
    <lineage>
        <taxon>Bacteria</taxon>
        <taxon>Candidatus Adleribacteriota</taxon>
    </lineage>
</organism>